<keyword evidence="2" id="KW-0732">Signal</keyword>
<evidence type="ECO:0000259" key="3">
    <source>
        <dbReference type="SMART" id="SM00047"/>
    </source>
</evidence>
<dbReference type="EMBL" id="VOEJ01000003">
    <property type="protein sequence ID" value="TWR29870.1"/>
    <property type="molecule type" value="Genomic_DNA"/>
</dbReference>
<accession>A0A563UET1</accession>
<dbReference type="RefSeq" id="WP_146381426.1">
    <property type="nucleotide sequence ID" value="NZ_VOEJ01000003.1"/>
</dbReference>
<feature type="domain" description="Mannosyl-glycoprotein endo-beta-N-acetylglucosamidase-like" evidence="3">
    <location>
        <begin position="19"/>
        <end position="166"/>
    </location>
</feature>
<sequence>MKRLLSTVLLACAFIATTTAASAQSTSQSYIQKFKDNAIRIMHETGVPASIILAVAMHESGSGKSSIAQNLNNQFGVKGGGGAVYYRHNKKVRTSYKRYDNVMDSFKDFARIMTERKQFSHLADKFTQYDYKGWAKGIQRSGYCSSKKWANQVMGIIDRYDLDELDQAPKPTPEIAQNNQ</sequence>
<dbReference type="SMART" id="SM00047">
    <property type="entry name" value="LYZ2"/>
    <property type="match status" value="1"/>
</dbReference>
<comment type="caution">
    <text evidence="4">The sequence shown here is derived from an EMBL/GenBank/DDBJ whole genome shotgun (WGS) entry which is preliminary data.</text>
</comment>
<evidence type="ECO:0000313" key="4">
    <source>
        <dbReference type="EMBL" id="TWR29870.1"/>
    </source>
</evidence>
<dbReference type="Proteomes" id="UP000320042">
    <property type="component" value="Unassembled WGS sequence"/>
</dbReference>
<protein>
    <submittedName>
        <fullName evidence="4">Hemagglutinin</fullName>
    </submittedName>
</protein>
<dbReference type="PANTHER" id="PTHR33308:SF9">
    <property type="entry name" value="PEPTIDOGLYCAN HYDROLASE FLGJ"/>
    <property type="match status" value="1"/>
</dbReference>
<evidence type="ECO:0000313" key="5">
    <source>
        <dbReference type="Proteomes" id="UP000320042"/>
    </source>
</evidence>
<feature type="signal peptide" evidence="2">
    <location>
        <begin position="1"/>
        <end position="23"/>
    </location>
</feature>
<evidence type="ECO:0000256" key="1">
    <source>
        <dbReference type="ARBA" id="ARBA00022801"/>
    </source>
</evidence>
<dbReference type="GO" id="GO:0004040">
    <property type="term" value="F:amidase activity"/>
    <property type="evidence" value="ECO:0007669"/>
    <property type="project" value="InterPro"/>
</dbReference>
<reference evidence="4 5" key="1">
    <citation type="submission" date="2019-07" db="EMBL/GenBank/DDBJ databases">
        <authorList>
            <person name="Kim J."/>
        </authorList>
    </citation>
    <scope>NUCLEOTIDE SEQUENCE [LARGE SCALE GENOMIC DNA]</scope>
    <source>
        <strain evidence="5">dk17</strain>
    </source>
</reference>
<name>A0A563UET1_9SPHI</name>
<dbReference type="InterPro" id="IPR002901">
    <property type="entry name" value="MGlyc_endo_b_GlcNAc-like_dom"/>
</dbReference>
<dbReference type="Pfam" id="PF01832">
    <property type="entry name" value="Glucosaminidase"/>
    <property type="match status" value="1"/>
</dbReference>
<proteinExistence type="predicted"/>
<keyword evidence="5" id="KW-1185">Reference proteome</keyword>
<dbReference type="PANTHER" id="PTHR33308">
    <property type="entry name" value="PEPTIDOGLYCAN HYDROLASE FLGJ"/>
    <property type="match status" value="1"/>
</dbReference>
<dbReference type="AlphaFoldDB" id="A0A563UET1"/>
<feature type="chain" id="PRO_5021857620" evidence="2">
    <location>
        <begin position="24"/>
        <end position="180"/>
    </location>
</feature>
<dbReference type="InterPro" id="IPR051056">
    <property type="entry name" value="Glycosyl_Hydrolase_73"/>
</dbReference>
<organism evidence="4 5">
    <name type="scientific">Mucilaginibacter pallidiroseus</name>
    <dbReference type="NCBI Taxonomy" id="2599295"/>
    <lineage>
        <taxon>Bacteria</taxon>
        <taxon>Pseudomonadati</taxon>
        <taxon>Bacteroidota</taxon>
        <taxon>Sphingobacteriia</taxon>
        <taxon>Sphingobacteriales</taxon>
        <taxon>Sphingobacteriaceae</taxon>
        <taxon>Mucilaginibacter</taxon>
    </lineage>
</organism>
<keyword evidence="1" id="KW-0378">Hydrolase</keyword>
<dbReference type="Gene3D" id="1.10.530.10">
    <property type="match status" value="1"/>
</dbReference>
<evidence type="ECO:0000256" key="2">
    <source>
        <dbReference type="SAM" id="SignalP"/>
    </source>
</evidence>
<dbReference type="OrthoDB" id="977752at2"/>
<gene>
    <name evidence="4" type="ORF">FPZ43_08445</name>
</gene>